<dbReference type="InParanoid" id="A0A3Q3NDN6"/>
<dbReference type="AlphaFoldDB" id="A0A3Q3NDN6"/>
<proteinExistence type="predicted"/>
<reference evidence="2" key="2">
    <citation type="submission" date="2025-09" db="UniProtKB">
        <authorList>
            <consortium name="Ensembl"/>
        </authorList>
    </citation>
    <scope>IDENTIFICATION</scope>
</reference>
<dbReference type="Ensembl" id="ENSMAMT00000035541.2">
    <property type="protein sequence ID" value="ENSMAMP00000034652.2"/>
    <property type="gene ID" value="ENSMAMG00000023277.2"/>
</dbReference>
<sequence length="235" mass="26358">EKELTNLQVVVKLKAAFARFSTSEVLVSDNGPQLASMEVMEFSVGYDFVHITSSPHYPQNNGQAGRAVQVAKSKLSQDDPLLALMAFRATPTSSTGVSLAELLMGRKIRTTLPTLQNNLKPNMPDEEKIRQADAAVKQKQSYYYNRRNGVRILPPLSPGDPVLTKLYGQKHWTMPAVVHSSSSTQRSYIVETAQDDWSHLSLKALTRPLLRSGTLRTHKIRRDDTFTDTHTHKRM</sequence>
<dbReference type="STRING" id="205130.ENSMAMP00000034652"/>
<dbReference type="Proteomes" id="UP000261640">
    <property type="component" value="Unplaced"/>
</dbReference>
<feature type="domain" description="Integrase catalytic" evidence="1">
    <location>
        <begin position="1"/>
        <end position="132"/>
    </location>
</feature>
<dbReference type="PANTHER" id="PTHR37984:SF5">
    <property type="entry name" value="PROTEIN NYNRIN-LIKE"/>
    <property type="match status" value="1"/>
</dbReference>
<dbReference type="InterPro" id="IPR050951">
    <property type="entry name" value="Retrovirus_Pol_polyprotein"/>
</dbReference>
<dbReference type="GO" id="GO:0003676">
    <property type="term" value="F:nucleic acid binding"/>
    <property type="evidence" value="ECO:0007669"/>
    <property type="project" value="InterPro"/>
</dbReference>
<dbReference type="PROSITE" id="PS50994">
    <property type="entry name" value="INTEGRASE"/>
    <property type="match status" value="1"/>
</dbReference>
<accession>A0A3Q3NDN6</accession>
<dbReference type="InterPro" id="IPR036397">
    <property type="entry name" value="RNaseH_sf"/>
</dbReference>
<name>A0A3Q3NDN6_9TELE</name>
<dbReference type="PANTHER" id="PTHR37984">
    <property type="entry name" value="PROTEIN CBG26694"/>
    <property type="match status" value="1"/>
</dbReference>
<dbReference type="InterPro" id="IPR001584">
    <property type="entry name" value="Integrase_cat-core"/>
</dbReference>
<dbReference type="GeneTree" id="ENSGT00490000044642"/>
<organism evidence="2 3">
    <name type="scientific">Mastacembelus armatus</name>
    <name type="common">zig-zag eel</name>
    <dbReference type="NCBI Taxonomy" id="205130"/>
    <lineage>
        <taxon>Eukaryota</taxon>
        <taxon>Metazoa</taxon>
        <taxon>Chordata</taxon>
        <taxon>Craniata</taxon>
        <taxon>Vertebrata</taxon>
        <taxon>Euteleostomi</taxon>
        <taxon>Actinopterygii</taxon>
        <taxon>Neopterygii</taxon>
        <taxon>Teleostei</taxon>
        <taxon>Neoteleostei</taxon>
        <taxon>Acanthomorphata</taxon>
        <taxon>Anabantaria</taxon>
        <taxon>Synbranchiformes</taxon>
        <taxon>Mastacembelidae</taxon>
        <taxon>Mastacembelus</taxon>
    </lineage>
</organism>
<reference evidence="2" key="1">
    <citation type="submission" date="2025-08" db="UniProtKB">
        <authorList>
            <consortium name="Ensembl"/>
        </authorList>
    </citation>
    <scope>IDENTIFICATION</scope>
</reference>
<dbReference type="GO" id="GO:0015074">
    <property type="term" value="P:DNA integration"/>
    <property type="evidence" value="ECO:0007669"/>
    <property type="project" value="InterPro"/>
</dbReference>
<protein>
    <recommendedName>
        <fullName evidence="1">Integrase catalytic domain-containing protein</fullName>
    </recommendedName>
</protein>
<evidence type="ECO:0000313" key="3">
    <source>
        <dbReference type="Proteomes" id="UP000261640"/>
    </source>
</evidence>
<dbReference type="Gene3D" id="3.30.420.10">
    <property type="entry name" value="Ribonuclease H-like superfamily/Ribonuclease H"/>
    <property type="match status" value="1"/>
</dbReference>
<keyword evidence="3" id="KW-1185">Reference proteome</keyword>
<dbReference type="InterPro" id="IPR012337">
    <property type="entry name" value="RNaseH-like_sf"/>
</dbReference>
<dbReference type="SUPFAM" id="SSF53098">
    <property type="entry name" value="Ribonuclease H-like"/>
    <property type="match status" value="1"/>
</dbReference>
<evidence type="ECO:0000313" key="2">
    <source>
        <dbReference type="Ensembl" id="ENSMAMP00000034652.2"/>
    </source>
</evidence>
<evidence type="ECO:0000259" key="1">
    <source>
        <dbReference type="PROSITE" id="PS50994"/>
    </source>
</evidence>